<organism evidence="2 3">
    <name type="scientific">Nitrosomonas eutropha</name>
    <dbReference type="NCBI Taxonomy" id="916"/>
    <lineage>
        <taxon>Bacteria</taxon>
        <taxon>Pseudomonadati</taxon>
        <taxon>Pseudomonadota</taxon>
        <taxon>Betaproteobacteria</taxon>
        <taxon>Nitrosomonadales</taxon>
        <taxon>Nitrosomonadaceae</taxon>
        <taxon>Nitrosomonas</taxon>
    </lineage>
</organism>
<evidence type="ECO:0000313" key="3">
    <source>
        <dbReference type="Proteomes" id="UP000247780"/>
    </source>
</evidence>
<sequence>MHERPPTSMVFYRPIEAAIRWTGLLRHEQEILSAISPPRNLPRTLNYPRWNELLLCMDRIYDAVINRELAYGQNGVTSNDESLLDSTELTIRHIDLKRWMRTHYPAHRPGFLFSRSERITHPIITLEAGQAMLIERQAMKAELEQCRRQLQALRVQQERLLQQSVVALACNNQCSLSDRAEATYLNIIGGMLALILGTSPSGKAYSSFRTQEAIVSALVAHHHSVMGITERTLNGKFASARRRLRSANT</sequence>
<evidence type="ECO:0008006" key="4">
    <source>
        <dbReference type="Google" id="ProtNLM"/>
    </source>
</evidence>
<evidence type="ECO:0000313" key="2">
    <source>
        <dbReference type="EMBL" id="PXV84238.1"/>
    </source>
</evidence>
<proteinExistence type="predicted"/>
<feature type="coiled-coil region" evidence="1">
    <location>
        <begin position="136"/>
        <end position="163"/>
    </location>
</feature>
<evidence type="ECO:0000256" key="1">
    <source>
        <dbReference type="SAM" id="Coils"/>
    </source>
</evidence>
<dbReference type="Proteomes" id="UP000247780">
    <property type="component" value="Unassembled WGS sequence"/>
</dbReference>
<comment type="caution">
    <text evidence="2">The sequence shown here is derived from an EMBL/GenBank/DDBJ whole genome shotgun (WGS) entry which is preliminary data.</text>
</comment>
<gene>
    <name evidence="2" type="ORF">C8R14_101123</name>
</gene>
<keyword evidence="3" id="KW-1185">Reference proteome</keyword>
<name>A0ABX5MBQ5_9PROT</name>
<dbReference type="RefSeq" id="WP_011633259.1">
    <property type="nucleotide sequence ID" value="NZ_QICQ01000001.1"/>
</dbReference>
<keyword evidence="1" id="KW-0175">Coiled coil</keyword>
<dbReference type="EMBL" id="QICQ01000001">
    <property type="protein sequence ID" value="PXV84238.1"/>
    <property type="molecule type" value="Genomic_DNA"/>
</dbReference>
<protein>
    <recommendedName>
        <fullName evidence="4">Receptor protein-tyrosine kinase</fullName>
    </recommendedName>
</protein>
<reference evidence="2 3" key="1">
    <citation type="submission" date="2018-04" db="EMBL/GenBank/DDBJ databases">
        <title>Active sludge and wastewater microbial communities from Klosterneuburg, Austria.</title>
        <authorList>
            <person name="Wagner M."/>
        </authorList>
    </citation>
    <scope>NUCLEOTIDE SEQUENCE [LARGE SCALE GENOMIC DNA]</scope>
    <source>
        <strain evidence="2 3">Nm 57</strain>
    </source>
</reference>
<accession>A0ABX5MBQ5</accession>